<evidence type="ECO:0000313" key="2">
    <source>
        <dbReference type="Proteomes" id="UP000688137"/>
    </source>
</evidence>
<gene>
    <name evidence="1" type="ORF">PPRIM_AZ9-3.1.T2320008</name>
</gene>
<proteinExistence type="predicted"/>
<dbReference type="EMBL" id="CAJJDM010000241">
    <property type="protein sequence ID" value="CAD8118280.1"/>
    <property type="molecule type" value="Genomic_DNA"/>
</dbReference>
<protein>
    <submittedName>
        <fullName evidence="1">Uncharacterized protein</fullName>
    </submittedName>
</protein>
<accession>A0A8S1QUW0</accession>
<comment type="caution">
    <text evidence="1">The sequence shown here is derived from an EMBL/GenBank/DDBJ whole genome shotgun (WGS) entry which is preliminary data.</text>
</comment>
<name>A0A8S1QUW0_PARPR</name>
<organism evidence="1 2">
    <name type="scientific">Paramecium primaurelia</name>
    <dbReference type="NCBI Taxonomy" id="5886"/>
    <lineage>
        <taxon>Eukaryota</taxon>
        <taxon>Sar</taxon>
        <taxon>Alveolata</taxon>
        <taxon>Ciliophora</taxon>
        <taxon>Intramacronucleata</taxon>
        <taxon>Oligohymenophorea</taxon>
        <taxon>Peniculida</taxon>
        <taxon>Parameciidae</taxon>
        <taxon>Paramecium</taxon>
    </lineage>
</organism>
<dbReference type="AlphaFoldDB" id="A0A8S1QUW0"/>
<dbReference type="Proteomes" id="UP000688137">
    <property type="component" value="Unassembled WGS sequence"/>
</dbReference>
<evidence type="ECO:0000313" key="1">
    <source>
        <dbReference type="EMBL" id="CAD8118280.1"/>
    </source>
</evidence>
<reference evidence="1" key="1">
    <citation type="submission" date="2021-01" db="EMBL/GenBank/DDBJ databases">
        <authorList>
            <consortium name="Genoscope - CEA"/>
            <person name="William W."/>
        </authorList>
    </citation>
    <scope>NUCLEOTIDE SEQUENCE</scope>
</reference>
<sequence>MTLNNLKSQKMVMIRREKVGKAEDIDLSRKNLIMQIKCAQFREVFFCME</sequence>
<keyword evidence="2" id="KW-1185">Reference proteome</keyword>